<gene>
    <name evidence="3" type="ORF">A3C95_02425</name>
</gene>
<dbReference type="Proteomes" id="UP000177107">
    <property type="component" value="Unassembled WGS sequence"/>
</dbReference>
<dbReference type="InterPro" id="IPR033704">
    <property type="entry name" value="dUTPase_trimeric"/>
</dbReference>
<keyword evidence="2" id="KW-0546">Nucleotide metabolism</keyword>
<dbReference type="PANTHER" id="PTHR42680">
    <property type="entry name" value="DCTP DEAMINASE"/>
    <property type="match status" value="1"/>
</dbReference>
<dbReference type="PANTHER" id="PTHR42680:SF3">
    <property type="entry name" value="DCTP DEAMINASE"/>
    <property type="match status" value="1"/>
</dbReference>
<dbReference type="InterPro" id="IPR036157">
    <property type="entry name" value="dUTPase-like_sf"/>
</dbReference>
<sequence>MFLSDRDIRREVEAKRIILKPFKDDQLQQVSYDICLGNKFIVNDEGATERIDPVKKIFAKTREFSIKDGAPYILHPGISVLGTSKEYFGSNYFLVQLNGKSSLARIGLMVHNTAGIINPGHFLHVTFEITNQSNVPIVLRPGMKIAQITFSMLSSPPSKTYGDTGRFASDNWRHFVAEKKHHGAKKKKAR</sequence>
<dbReference type="EMBL" id="MFLM01000013">
    <property type="protein sequence ID" value="OGG68146.1"/>
    <property type="molecule type" value="Genomic_DNA"/>
</dbReference>
<evidence type="ECO:0000313" key="3">
    <source>
        <dbReference type="EMBL" id="OGG68146.1"/>
    </source>
</evidence>
<reference evidence="3 4" key="1">
    <citation type="journal article" date="2016" name="Nat. Commun.">
        <title>Thousands of microbial genomes shed light on interconnected biogeochemical processes in an aquifer system.</title>
        <authorList>
            <person name="Anantharaman K."/>
            <person name="Brown C.T."/>
            <person name="Hug L.A."/>
            <person name="Sharon I."/>
            <person name="Castelle C.J."/>
            <person name="Probst A.J."/>
            <person name="Thomas B.C."/>
            <person name="Singh A."/>
            <person name="Wilkins M.J."/>
            <person name="Karaoz U."/>
            <person name="Brodie E.L."/>
            <person name="Williams K.H."/>
            <person name="Hubbard S.S."/>
            <person name="Banfield J.F."/>
        </authorList>
    </citation>
    <scope>NUCLEOTIDE SEQUENCE [LARGE SCALE GENOMIC DNA]</scope>
</reference>
<dbReference type="Pfam" id="PF22769">
    <property type="entry name" value="DCD"/>
    <property type="match status" value="1"/>
</dbReference>
<evidence type="ECO:0000256" key="1">
    <source>
        <dbReference type="ARBA" id="ARBA00022801"/>
    </source>
</evidence>
<dbReference type="AlphaFoldDB" id="A0A1F6E3D8"/>
<organism evidence="3 4">
    <name type="scientific">Candidatus Kaiserbacteria bacterium RIFCSPHIGHO2_02_FULL_56_30</name>
    <dbReference type="NCBI Taxonomy" id="1798499"/>
    <lineage>
        <taxon>Bacteria</taxon>
        <taxon>Candidatus Kaiseribacteriota</taxon>
    </lineage>
</organism>
<dbReference type="GO" id="GO:0006229">
    <property type="term" value="P:dUTP biosynthetic process"/>
    <property type="evidence" value="ECO:0007669"/>
    <property type="project" value="InterPro"/>
</dbReference>
<dbReference type="NCBIfam" id="TIGR02274">
    <property type="entry name" value="dCTP_deam"/>
    <property type="match status" value="1"/>
</dbReference>
<dbReference type="Gene3D" id="2.70.40.10">
    <property type="match status" value="1"/>
</dbReference>
<dbReference type="SUPFAM" id="SSF51283">
    <property type="entry name" value="dUTPase-like"/>
    <property type="match status" value="1"/>
</dbReference>
<dbReference type="CDD" id="cd07557">
    <property type="entry name" value="trimeric_dUTPase"/>
    <property type="match status" value="1"/>
</dbReference>
<dbReference type="STRING" id="1798499.A3C95_02425"/>
<dbReference type="InterPro" id="IPR011962">
    <property type="entry name" value="dCTP_deaminase"/>
</dbReference>
<name>A0A1F6E3D8_9BACT</name>
<comment type="caution">
    <text evidence="3">The sequence shown here is derived from an EMBL/GenBank/DDBJ whole genome shotgun (WGS) entry which is preliminary data.</text>
</comment>
<dbReference type="GO" id="GO:0008829">
    <property type="term" value="F:dCTP deaminase activity"/>
    <property type="evidence" value="ECO:0007669"/>
    <property type="project" value="InterPro"/>
</dbReference>
<proteinExistence type="predicted"/>
<keyword evidence="1" id="KW-0378">Hydrolase</keyword>
<protein>
    <submittedName>
        <fullName evidence="3">dCTP deaminase</fullName>
    </submittedName>
</protein>
<evidence type="ECO:0000256" key="2">
    <source>
        <dbReference type="ARBA" id="ARBA00023080"/>
    </source>
</evidence>
<evidence type="ECO:0000313" key="4">
    <source>
        <dbReference type="Proteomes" id="UP000177107"/>
    </source>
</evidence>
<accession>A0A1F6E3D8</accession>